<keyword evidence="3" id="KW-0238">DNA-binding</keyword>
<dbReference type="EMBL" id="BJWL01000011">
    <property type="protein sequence ID" value="GFY96352.1"/>
    <property type="molecule type" value="Genomic_DNA"/>
</dbReference>
<dbReference type="Gene3D" id="2.40.330.10">
    <property type="entry name" value="DNA-binding pseudobarrel domain"/>
    <property type="match status" value="1"/>
</dbReference>
<organism evidence="8 9">
    <name type="scientific">Actinidia rufa</name>
    <dbReference type="NCBI Taxonomy" id="165716"/>
    <lineage>
        <taxon>Eukaryota</taxon>
        <taxon>Viridiplantae</taxon>
        <taxon>Streptophyta</taxon>
        <taxon>Embryophyta</taxon>
        <taxon>Tracheophyta</taxon>
        <taxon>Spermatophyta</taxon>
        <taxon>Magnoliopsida</taxon>
        <taxon>eudicotyledons</taxon>
        <taxon>Gunneridae</taxon>
        <taxon>Pentapetalae</taxon>
        <taxon>asterids</taxon>
        <taxon>Ericales</taxon>
        <taxon>Actinidiaceae</taxon>
        <taxon>Actinidia</taxon>
    </lineage>
</organism>
<evidence type="ECO:0000256" key="4">
    <source>
        <dbReference type="ARBA" id="ARBA00023163"/>
    </source>
</evidence>
<feature type="compositionally biased region" description="Gly residues" evidence="6">
    <location>
        <begin position="157"/>
        <end position="168"/>
    </location>
</feature>
<dbReference type="OrthoDB" id="1588403at2759"/>
<evidence type="ECO:0000256" key="2">
    <source>
        <dbReference type="ARBA" id="ARBA00023015"/>
    </source>
</evidence>
<evidence type="ECO:0000256" key="1">
    <source>
        <dbReference type="ARBA" id="ARBA00004123"/>
    </source>
</evidence>
<dbReference type="AlphaFoldDB" id="A0A7J0FCC6"/>
<evidence type="ECO:0000256" key="6">
    <source>
        <dbReference type="SAM" id="MobiDB-lite"/>
    </source>
</evidence>
<name>A0A7J0FCC6_9ERIC</name>
<dbReference type="PROSITE" id="PS50863">
    <property type="entry name" value="B3"/>
    <property type="match status" value="1"/>
</dbReference>
<gene>
    <name evidence="8" type="ORF">Acr_11g0006580</name>
</gene>
<dbReference type="GO" id="GO:0005634">
    <property type="term" value="C:nucleus"/>
    <property type="evidence" value="ECO:0007669"/>
    <property type="project" value="UniProtKB-SubCell"/>
</dbReference>
<keyword evidence="4" id="KW-0804">Transcription</keyword>
<evidence type="ECO:0000256" key="5">
    <source>
        <dbReference type="ARBA" id="ARBA00023242"/>
    </source>
</evidence>
<sequence>MERLYFTDARNKEWCWKFMFLLGTCMVVDGWEGFVNEHKVDVGDAIRFYKFVNNRKLHPKRHFLVQHVKKADVQVIHPPTDEDDAGKTSPISDQLGKVARKNGAVGTSTPTGKIVRRNVGTTAGTSTNLNAGQSGTMERNERNRGGESTSGRSESNRGGGRGGGNLRGGGRRGKNSGVEDCCMA</sequence>
<comment type="subcellular location">
    <subcellularLocation>
        <location evidence="1">Nucleus</location>
    </subcellularLocation>
</comment>
<keyword evidence="9" id="KW-1185">Reference proteome</keyword>
<dbReference type="Proteomes" id="UP000585474">
    <property type="component" value="Unassembled WGS sequence"/>
</dbReference>
<evidence type="ECO:0000313" key="9">
    <source>
        <dbReference type="Proteomes" id="UP000585474"/>
    </source>
</evidence>
<feature type="compositionally biased region" description="Polar residues" evidence="6">
    <location>
        <begin position="119"/>
        <end position="137"/>
    </location>
</feature>
<dbReference type="InterPro" id="IPR003340">
    <property type="entry name" value="B3_DNA-bd"/>
</dbReference>
<dbReference type="SUPFAM" id="SSF101936">
    <property type="entry name" value="DNA-binding pseudobarrel domain"/>
    <property type="match status" value="1"/>
</dbReference>
<evidence type="ECO:0000256" key="3">
    <source>
        <dbReference type="ARBA" id="ARBA00023125"/>
    </source>
</evidence>
<evidence type="ECO:0000259" key="7">
    <source>
        <dbReference type="PROSITE" id="PS50863"/>
    </source>
</evidence>
<evidence type="ECO:0000313" key="8">
    <source>
        <dbReference type="EMBL" id="GFY96352.1"/>
    </source>
</evidence>
<feature type="region of interest" description="Disordered" evidence="6">
    <location>
        <begin position="77"/>
        <end position="184"/>
    </location>
</feature>
<reference evidence="8 9" key="1">
    <citation type="submission" date="2019-07" db="EMBL/GenBank/DDBJ databases">
        <title>De Novo Assembly of kiwifruit Actinidia rufa.</title>
        <authorList>
            <person name="Sugita-Konishi S."/>
            <person name="Sato K."/>
            <person name="Mori E."/>
            <person name="Abe Y."/>
            <person name="Kisaki G."/>
            <person name="Hamano K."/>
            <person name="Suezawa K."/>
            <person name="Otani M."/>
            <person name="Fukuda T."/>
            <person name="Manabe T."/>
            <person name="Gomi K."/>
            <person name="Tabuchi M."/>
            <person name="Akimitsu K."/>
            <person name="Kataoka I."/>
        </authorList>
    </citation>
    <scope>NUCLEOTIDE SEQUENCE [LARGE SCALE GENOMIC DNA]</scope>
    <source>
        <strain evidence="9">cv. Fuchu</strain>
    </source>
</reference>
<proteinExistence type="predicted"/>
<dbReference type="InterPro" id="IPR015300">
    <property type="entry name" value="DNA-bd_pseudobarrel_sf"/>
</dbReference>
<accession>A0A7J0FCC6</accession>
<feature type="domain" description="TF-B3" evidence="7">
    <location>
        <begin position="1"/>
        <end position="71"/>
    </location>
</feature>
<dbReference type="GO" id="GO:0003677">
    <property type="term" value="F:DNA binding"/>
    <property type="evidence" value="ECO:0007669"/>
    <property type="project" value="UniProtKB-KW"/>
</dbReference>
<protein>
    <recommendedName>
        <fullName evidence="7">TF-B3 domain-containing protein</fullName>
    </recommendedName>
</protein>
<keyword evidence="5" id="KW-0539">Nucleus</keyword>
<comment type="caution">
    <text evidence="8">The sequence shown here is derived from an EMBL/GenBank/DDBJ whole genome shotgun (WGS) entry which is preliminary data.</text>
</comment>
<keyword evidence="2" id="KW-0805">Transcription regulation</keyword>